<protein>
    <submittedName>
        <fullName evidence="1">Uncharacterized protein</fullName>
    </submittedName>
</protein>
<gene>
    <name evidence="2" type="ORF">BECKMB1821H_GA0114242_105619</name>
    <name evidence="1" type="ORF">BECKMB1821I_GA0114274_105418</name>
</gene>
<reference evidence="1" key="1">
    <citation type="submission" date="2019-02" db="EMBL/GenBank/DDBJ databases">
        <authorList>
            <person name="Gruber-Vodicka R. H."/>
            <person name="Seah K. B. B."/>
        </authorList>
    </citation>
    <scope>NUCLEOTIDE SEQUENCE</scope>
    <source>
        <strain evidence="2">BECK_BZ198</strain>
        <strain evidence="1">BECK_BZ199</strain>
    </source>
</reference>
<proteinExistence type="predicted"/>
<dbReference type="EMBL" id="CAADFQ010000054">
    <property type="protein sequence ID" value="VFK33849.1"/>
    <property type="molecule type" value="Genomic_DNA"/>
</dbReference>
<evidence type="ECO:0000313" key="1">
    <source>
        <dbReference type="EMBL" id="VFK33849.1"/>
    </source>
</evidence>
<name>A0A450XX27_9GAMM</name>
<accession>A0A450XX27</accession>
<sequence>MVKTTWVFSPIHSKNPSILSMFRISWNVYRLRLRETGSDDSRIDPGKKRERHAIVTPSVSKPSGRERRQNKKNGFVRLPERSLLIKRNALKVDRANSVSNATVAKYTTTRMCYVLRRPSTIRLNSKSFARMRNKSRIKMSISGIPCNFPIMNRFQALFQYHFTLESTRPPP</sequence>
<dbReference type="AlphaFoldDB" id="A0A450XX27"/>
<dbReference type="EMBL" id="CAADGH010000056">
    <property type="protein sequence ID" value="VFK76438.1"/>
    <property type="molecule type" value="Genomic_DNA"/>
</dbReference>
<evidence type="ECO:0000313" key="2">
    <source>
        <dbReference type="EMBL" id="VFK76438.1"/>
    </source>
</evidence>
<organism evidence="1">
    <name type="scientific">Candidatus Kentrum sp. MB</name>
    <dbReference type="NCBI Taxonomy" id="2138164"/>
    <lineage>
        <taxon>Bacteria</taxon>
        <taxon>Pseudomonadati</taxon>
        <taxon>Pseudomonadota</taxon>
        <taxon>Gammaproteobacteria</taxon>
        <taxon>Candidatus Kentrum</taxon>
    </lineage>
</organism>